<evidence type="ECO:0000313" key="2">
    <source>
        <dbReference type="EMBL" id="GEP96170.1"/>
    </source>
</evidence>
<proteinExistence type="predicted"/>
<dbReference type="PANTHER" id="PTHR32060:SF30">
    <property type="entry name" value="CARBOXY-TERMINAL PROCESSING PROTEASE CTPA"/>
    <property type="match status" value="1"/>
</dbReference>
<dbReference type="GO" id="GO:0004175">
    <property type="term" value="F:endopeptidase activity"/>
    <property type="evidence" value="ECO:0007669"/>
    <property type="project" value="TreeGrafter"/>
</dbReference>
<name>A0A512RKI9_9BACT</name>
<dbReference type="InterPro" id="IPR029045">
    <property type="entry name" value="ClpP/crotonase-like_dom_sf"/>
</dbReference>
<comment type="caution">
    <text evidence="2">The sequence shown here is derived from an EMBL/GenBank/DDBJ whole genome shotgun (WGS) entry which is preliminary data.</text>
</comment>
<evidence type="ECO:0000259" key="1">
    <source>
        <dbReference type="SMART" id="SM00245"/>
    </source>
</evidence>
<dbReference type="PANTHER" id="PTHR32060">
    <property type="entry name" value="TAIL-SPECIFIC PROTEASE"/>
    <property type="match status" value="1"/>
</dbReference>
<dbReference type="GO" id="GO:0008236">
    <property type="term" value="F:serine-type peptidase activity"/>
    <property type="evidence" value="ECO:0007669"/>
    <property type="project" value="InterPro"/>
</dbReference>
<evidence type="ECO:0000313" key="3">
    <source>
        <dbReference type="Proteomes" id="UP000321436"/>
    </source>
</evidence>
<dbReference type="Pfam" id="PF03572">
    <property type="entry name" value="Peptidase_S41"/>
    <property type="match status" value="1"/>
</dbReference>
<dbReference type="Gene3D" id="3.90.226.10">
    <property type="entry name" value="2-enoyl-CoA Hydratase, Chain A, domain 1"/>
    <property type="match status" value="1"/>
</dbReference>
<dbReference type="GO" id="GO:0030288">
    <property type="term" value="C:outer membrane-bounded periplasmic space"/>
    <property type="evidence" value="ECO:0007669"/>
    <property type="project" value="TreeGrafter"/>
</dbReference>
<dbReference type="SMART" id="SM00245">
    <property type="entry name" value="TSPc"/>
    <property type="match status" value="1"/>
</dbReference>
<reference evidence="2 3" key="1">
    <citation type="submission" date="2019-07" db="EMBL/GenBank/DDBJ databases">
        <title>Whole genome shotgun sequence of Chitinophaga cymbidii NBRC 109752.</title>
        <authorList>
            <person name="Hosoyama A."/>
            <person name="Uohara A."/>
            <person name="Ohji S."/>
            <person name="Ichikawa N."/>
        </authorList>
    </citation>
    <scope>NUCLEOTIDE SEQUENCE [LARGE SCALE GENOMIC DNA]</scope>
    <source>
        <strain evidence="2 3">NBRC 109752</strain>
    </source>
</reference>
<accession>A0A512RKI9</accession>
<dbReference type="GO" id="GO:0006508">
    <property type="term" value="P:proteolysis"/>
    <property type="evidence" value="ECO:0007669"/>
    <property type="project" value="InterPro"/>
</dbReference>
<dbReference type="AlphaFoldDB" id="A0A512RKI9"/>
<keyword evidence="3" id="KW-1185">Reference proteome</keyword>
<gene>
    <name evidence="2" type="ORF">CCY01nite_24300</name>
</gene>
<dbReference type="Proteomes" id="UP000321436">
    <property type="component" value="Unassembled WGS sequence"/>
</dbReference>
<protein>
    <submittedName>
        <fullName evidence="2">Peptidase S41</fullName>
    </submittedName>
</protein>
<dbReference type="GO" id="GO:0007165">
    <property type="term" value="P:signal transduction"/>
    <property type="evidence" value="ECO:0007669"/>
    <property type="project" value="TreeGrafter"/>
</dbReference>
<dbReference type="EMBL" id="BKAU01000002">
    <property type="protein sequence ID" value="GEP96170.1"/>
    <property type="molecule type" value="Genomic_DNA"/>
</dbReference>
<organism evidence="2 3">
    <name type="scientific">Chitinophaga cymbidii</name>
    <dbReference type="NCBI Taxonomy" id="1096750"/>
    <lineage>
        <taxon>Bacteria</taxon>
        <taxon>Pseudomonadati</taxon>
        <taxon>Bacteroidota</taxon>
        <taxon>Chitinophagia</taxon>
        <taxon>Chitinophagales</taxon>
        <taxon>Chitinophagaceae</taxon>
        <taxon>Chitinophaga</taxon>
    </lineage>
</organism>
<dbReference type="SUPFAM" id="SSF52096">
    <property type="entry name" value="ClpP/crotonase"/>
    <property type="match status" value="1"/>
</dbReference>
<sequence length="321" mass="35612">MLLLSLSFRSYGQHATTTLGPLLKEIYAKARQYSLYTSKADWNTLEANTDSIRSTDDFLQRVRQLFKTLGDHHGALYFGGKRIGMQDTVAFTVRPALKDAFRHGPVEVKAQLLEPGYGYLLLPGTSKHDKQTCQQYQDRLCELDPKNLKGIVIDLRLNEGGSIYPLFTGVNQLLGSGAVVRSCDGNGAMQDKWFVEKGRLHLGNRIAASVKNGCKAGKNIKVVVLISQITASAGEMLAIAFKGRNNTLFIGEKTYGRTTLNAEFKLHGHYLALAAHFLADRNGHVYDDAVLPDVEMTEGDNFKDLHRDAKVNAALEWLKKP</sequence>
<feature type="domain" description="Tail specific protease" evidence="1">
    <location>
        <begin position="86"/>
        <end position="297"/>
    </location>
</feature>
<dbReference type="InterPro" id="IPR005151">
    <property type="entry name" value="Tail-specific_protease"/>
</dbReference>